<sequence>MKRLLLIALVLCFTLQTVPALAESDDQAPEEKGIKIPDSVMTIAKENTYPNPAQDLPRLQPSELAQQLLDSTDVPIENPELIRMFNESTFSSSPLALAFRASIYLGEWPLYYESSETHVNWEYQRVNKNVLDNRGGKSVKTLTYNQEEQKKVTGGLTAQIPKSDAVMKMMMIKAAENTGLPLAFETIIGEGTKKAQTYNIQPKHIGYLHSYVPAANEKGKVTYGEVYLTFRAGKPKLEIKNVTQQGIGAWIPVQDHLSFTFLSGTKPQ</sequence>
<reference evidence="2" key="1">
    <citation type="submission" date="2015-08" db="EMBL/GenBank/DDBJ databases">
        <title>Complete DNA Sequence of Pseudomonas syringae pv. actinidiae, the Causal Agent of Kiwifruit Canker Disease.</title>
        <authorList>
            <person name="Rikkerink E.H.A."/>
            <person name="Fineran P.C."/>
        </authorList>
    </citation>
    <scope>NUCLEOTIDE SEQUENCE</scope>
    <source>
        <strain evidence="2">DSM 13666</strain>
    </source>
</reference>
<feature type="chain" id="PRO_5044367261" description="YfkD-like protein" evidence="1">
    <location>
        <begin position="23"/>
        <end position="268"/>
    </location>
</feature>
<dbReference type="EMBL" id="LILD01000014">
    <property type="protein sequence ID" value="KOO36372.1"/>
    <property type="molecule type" value="Genomic_DNA"/>
</dbReference>
<name>A0A0M0KCR3_ALKHA</name>
<protein>
    <recommendedName>
        <fullName evidence="3">YfkD-like protein</fullName>
    </recommendedName>
</protein>
<evidence type="ECO:0000256" key="1">
    <source>
        <dbReference type="SAM" id="SignalP"/>
    </source>
</evidence>
<dbReference type="InterPro" id="IPR025548">
    <property type="entry name" value="YfkD"/>
</dbReference>
<dbReference type="AlphaFoldDB" id="A0A0M0KCR3"/>
<gene>
    <name evidence="2" type="ORF">AMD02_19560</name>
</gene>
<feature type="signal peptide" evidence="1">
    <location>
        <begin position="1"/>
        <end position="22"/>
    </location>
</feature>
<dbReference type="RefSeq" id="WP_053432572.1">
    <property type="nucleotide sequence ID" value="NZ_CP040441.1"/>
</dbReference>
<keyword evidence="1" id="KW-0732">Signal</keyword>
<proteinExistence type="predicted"/>
<evidence type="ECO:0008006" key="3">
    <source>
        <dbReference type="Google" id="ProtNLM"/>
    </source>
</evidence>
<accession>A0A0M0KCR3</accession>
<evidence type="ECO:0000313" key="2">
    <source>
        <dbReference type="EMBL" id="KOO36372.1"/>
    </source>
</evidence>
<accession>A0A4Y7WVU2</accession>
<organism evidence="2">
    <name type="scientific">Halalkalibacterium halodurans</name>
    <name type="common">Bacillus halodurans</name>
    <dbReference type="NCBI Taxonomy" id="86665"/>
    <lineage>
        <taxon>Bacteria</taxon>
        <taxon>Bacillati</taxon>
        <taxon>Bacillota</taxon>
        <taxon>Bacilli</taxon>
        <taxon>Bacillales</taxon>
        <taxon>Bacillaceae</taxon>
        <taxon>Halalkalibacterium (ex Joshi et al. 2022)</taxon>
    </lineage>
</organism>
<comment type="caution">
    <text evidence="2">The sequence shown here is derived from an EMBL/GenBank/DDBJ whole genome shotgun (WGS) entry which is preliminary data.</text>
</comment>
<dbReference type="GeneID" id="87596432"/>
<dbReference type="Pfam" id="PF14167">
    <property type="entry name" value="YfkD"/>
    <property type="match status" value="1"/>
</dbReference>
<dbReference type="PATRIC" id="fig|136160.3.peg.3901"/>